<keyword evidence="1" id="KW-0175">Coiled coil</keyword>
<name>A0AAV0DZ55_9ASTE</name>
<dbReference type="Pfam" id="PF10358">
    <property type="entry name" value="NT-C2"/>
    <property type="match status" value="1"/>
</dbReference>
<sequence>MSRNTKWKLEKNKVKVVFRLQFHATHIPQTGWDKLFVSFIPADSGKTTAKTTKANVRNGTCKWADPIYETTRLLQDVKTKEYDEKLYKLVVAMGSSRASILGEASLNLAEHVDASKPSIVALPLHGCDTGAILHVTVHLLTSKTGFREFEQQRELRERGLQSGIDNKPDDMGTGKVSVSRDDARDETEKANRRSRFRPDAKGILSVEEVEEHGDLTIGFDGSSNTSESFYAEKNDYSSTQEIGSLKTSAFGDSHETPRCQSPQPRLTNPFENQAAAHGSSDSIHGWVSDCSDENSRTRASLELAETSVFELKLEVSSLQGQVDELGMETDKFSSLLAAEISSGEELAKEVSSLKLERLKIKDDIERLHNLKISPQCTEKQDVRLVQEIQDKWSIGISILEERIRDLKKKTFHGLHEGEHGFLKSEFEVVLQILNNMKQGSKDEACLPNIAPPLVMDAKEIRDTCLQKTQHSLTGLGLDLDLCPPEDILHHFSIPPLVVAQGPNFDLIRELDEAKFERETLVKKMDQMECYYEALVQELEENQKRMLTELQSLRNEHSTCIYTNSINEAEIESLRQDMNLKIAQLVDENRNLDAINKELEERATSSEAALRRARMNYSIAVEKLQKDLELLSSQVVSMFQTNENLIKQAFLEPSVADNFEYVNGFQNSEQYDTTKQLQFCNQNLWSRKQAVCRDVLLEDLKKSLFLQEKLYMKVEEDLNEMHSVNFYLDVYSKAVVETLLEAYHNYALMKKYVGELARQLEFSNECNDQLATKLQVLLEDIVIVNGDKDRCMHKCNELVRQNQNLADQLEMISKENSLLTEKLMDGEIISTKFQNFLSKYESCLEQKAELSSLLEHRNLEIDRLHTEISVLKEDLKIVELERDKLASSEKTLQKNASFVQHELVNLLASYDQQLSAPLLVNPPHLDLDLNNFKGLLVQVDEIQHKSCAQIIQLMEEKKRLEIEKHDSELSLISEIIALKQNLKNNTQDMSVKLSTSNALVEKLQFELEYVENKLRLTSEIEKKHALQEQELLADLSLFEIELQRTAYFVQEKLDLDYIADEIERSSSTICRLLQDNQDLVMSLQSKTEDISSLKENLKILSDEMHSDRDSNEGRVQELTFELNEKNNCLLDLEKTNSKLIEEKQDLVVSFQCAIAESANLATEISSLKENLRGLHDELHSERDSKAEIEATARNLAFQLNEKLESLHAMEKQNINLIQEKHNLIESLNCKAEESIDMIKLKENLETLYAELNAQKGSNVELEGRLRDLSSELNVKHLNLLDLEKLNTELVHFREQASELEVEKSRLHCLLLQKDESMRRLELHMHESLIASDVKYTFAVNQYGSVAQKLVLSDECLGNLREQCDDLQSKLNHSFAGEAHHHEEKLKLLEAIDTVRSDLEASFARNKVLSDCNSNIQLKVEEYENEITNLEVCLSKAKHCHTLEVEHLKDTLKNSEEEICYLIVSTEELGVMVTFLRSKFDELLPCMNLLEKYKDEQQNLQCQYNELSYKLSQQCLETEEFRNLSVQLKESRDKADEQKESRGQPVARQESLRIAFIKEQYETKVQELKQQLSISRRHGEDMLLKLQDAIDENECMKKADAIQAKRNEELALKLLDLESELQSVLYEKREITKAHDRIKAELECAVLSLECSKEEKEKVEASLQSELSAAKQLMENVKCQSNSKEAKHATDKSIKPSAPNSSHQDGMYLEENLSFQHLSIEDLPSPHIDLNNNLFETQNLRAGMDHLHEELERLKNENSQRELLVPKDHIFNPDFEASQRELEQLQKTNEDLGSMFPLFNEITTSGKALEGVIALEVELAEALKAKTKPNIICSSFLKQNSDEEAIFKRFRDINVVLKEMLELKGRHATVENELKDMHDRYTQLSLKFAEVEGEKQKLKMTLKNLRGSRKLNQLDRSSSSIPAESSFTQY</sequence>
<dbReference type="PANTHER" id="PTHR34452">
    <property type="entry name" value="MYOSIN HEAVY CHAIN-RELATED PROTEIN"/>
    <property type="match status" value="1"/>
</dbReference>
<keyword evidence="5" id="KW-1185">Reference proteome</keyword>
<feature type="compositionally biased region" description="Basic and acidic residues" evidence="2">
    <location>
        <begin position="1682"/>
        <end position="1692"/>
    </location>
</feature>
<dbReference type="Proteomes" id="UP001152523">
    <property type="component" value="Unassembled WGS sequence"/>
</dbReference>
<evidence type="ECO:0000259" key="3">
    <source>
        <dbReference type="PROSITE" id="PS51840"/>
    </source>
</evidence>
<dbReference type="PROSITE" id="PS51840">
    <property type="entry name" value="C2_NT"/>
    <property type="match status" value="1"/>
</dbReference>
<accession>A0AAV0DZ55</accession>
<feature type="coiled-coil region" evidence="1">
    <location>
        <begin position="1156"/>
        <end position="1219"/>
    </location>
</feature>
<gene>
    <name evidence="4" type="ORF">CEPIT_LOCUS20248</name>
</gene>
<feature type="region of interest" description="Disordered" evidence="2">
    <location>
        <begin position="154"/>
        <end position="199"/>
    </location>
</feature>
<dbReference type="InterPro" id="IPR019448">
    <property type="entry name" value="NT-C2"/>
</dbReference>
<dbReference type="PANTHER" id="PTHR34452:SF1">
    <property type="entry name" value="SPORULATION-SPECIFIC PROTEIN"/>
    <property type="match status" value="1"/>
</dbReference>
<feature type="region of interest" description="Disordered" evidence="2">
    <location>
        <begin position="1677"/>
        <end position="1703"/>
    </location>
</feature>
<organism evidence="4 5">
    <name type="scientific">Cuscuta epithymum</name>
    <dbReference type="NCBI Taxonomy" id="186058"/>
    <lineage>
        <taxon>Eukaryota</taxon>
        <taxon>Viridiplantae</taxon>
        <taxon>Streptophyta</taxon>
        <taxon>Embryophyta</taxon>
        <taxon>Tracheophyta</taxon>
        <taxon>Spermatophyta</taxon>
        <taxon>Magnoliopsida</taxon>
        <taxon>eudicotyledons</taxon>
        <taxon>Gunneridae</taxon>
        <taxon>Pentapetalae</taxon>
        <taxon>asterids</taxon>
        <taxon>lamiids</taxon>
        <taxon>Solanales</taxon>
        <taxon>Convolvulaceae</taxon>
        <taxon>Cuscuteae</taxon>
        <taxon>Cuscuta</taxon>
        <taxon>Cuscuta subgen. Cuscuta</taxon>
    </lineage>
</organism>
<feature type="region of interest" description="Disordered" evidence="2">
    <location>
        <begin position="247"/>
        <end position="283"/>
    </location>
</feature>
<feature type="coiled-coil region" evidence="1">
    <location>
        <begin position="524"/>
        <end position="555"/>
    </location>
</feature>
<feature type="coiled-coil region" evidence="1">
    <location>
        <begin position="581"/>
        <end position="633"/>
    </location>
</feature>
<feature type="coiled-coil region" evidence="1">
    <location>
        <begin position="1411"/>
        <end position="1456"/>
    </location>
</feature>
<feature type="coiled-coil region" evidence="1">
    <location>
        <begin position="794"/>
        <end position="821"/>
    </location>
</feature>
<protein>
    <recommendedName>
        <fullName evidence="3">C2 NT-type domain-containing protein</fullName>
    </recommendedName>
</protein>
<dbReference type="EMBL" id="CAMAPF010000204">
    <property type="protein sequence ID" value="CAH9113337.1"/>
    <property type="molecule type" value="Genomic_DNA"/>
</dbReference>
<feature type="coiled-coil region" evidence="1">
    <location>
        <begin position="1858"/>
        <end position="1906"/>
    </location>
</feature>
<evidence type="ECO:0000313" key="4">
    <source>
        <dbReference type="EMBL" id="CAH9113337.1"/>
    </source>
</evidence>
<feature type="domain" description="C2 NT-type" evidence="3">
    <location>
        <begin position="6"/>
        <end position="141"/>
    </location>
</feature>
<feature type="coiled-coil region" evidence="1">
    <location>
        <begin position="1735"/>
        <end position="1793"/>
    </location>
</feature>
<feature type="coiled-coil region" evidence="1">
    <location>
        <begin position="1488"/>
        <end position="1576"/>
    </location>
</feature>
<evidence type="ECO:0000256" key="1">
    <source>
        <dbReference type="SAM" id="Coils"/>
    </source>
</evidence>
<comment type="caution">
    <text evidence="4">The sequence shown here is derived from an EMBL/GenBank/DDBJ whole genome shotgun (WGS) entry which is preliminary data.</text>
</comment>
<evidence type="ECO:0000256" key="2">
    <source>
        <dbReference type="SAM" id="MobiDB-lite"/>
    </source>
</evidence>
<feature type="compositionally biased region" description="Basic and acidic residues" evidence="2">
    <location>
        <begin position="166"/>
        <end position="199"/>
    </location>
</feature>
<evidence type="ECO:0000313" key="5">
    <source>
        <dbReference type="Proteomes" id="UP001152523"/>
    </source>
</evidence>
<feature type="compositionally biased region" description="Polar residues" evidence="2">
    <location>
        <begin position="258"/>
        <end position="271"/>
    </location>
</feature>
<reference evidence="4" key="1">
    <citation type="submission" date="2022-07" db="EMBL/GenBank/DDBJ databases">
        <authorList>
            <person name="Macas J."/>
            <person name="Novak P."/>
            <person name="Neumann P."/>
        </authorList>
    </citation>
    <scope>NUCLEOTIDE SEQUENCE</scope>
</reference>
<proteinExistence type="predicted"/>